<sequence>METISNIASSASKLIYGDPKAESGQEPISGQSGRGTIDSPYDSGNLEGVPDMSGKSASELHSGTSHLTANPASNPVGAEEGLPDRTKNLGESSIGPDTTTTTSSTSDPLSSGTSTNPLTSTTNPLSSSSSTAGDSYSSPSTTTTGATTTGTSAAEGGAIRPEHMTPGTGVTSLHSSDPHGQDVRPSESSATSSTPKAGAFGTAEPSVSADPASGARDTTQEQQGGDRPAEAPSSSEELEGVRGKKEEGEDALLKKRDPDDHSGEPLKMHTAGGEGATKAGEVGEGAGQEGGENKEAKGTGEKVVKQSGFKADGGDFDASLPGAGREADRLLEEKGVNKSSGSDAKDDTSPVRHDDESSGGKSKVSVGTKIKEKLHIGSKHKNGE</sequence>
<feature type="region of interest" description="Disordered" evidence="1">
    <location>
        <begin position="1"/>
        <end position="384"/>
    </location>
</feature>
<reference evidence="2" key="1">
    <citation type="submission" date="2023-06" db="EMBL/GenBank/DDBJ databases">
        <title>Multi-omics analyses reveal the molecular pathogenesis toolkit of Lasiodiplodia hormozganensis, a cross-kingdom pathogen.</title>
        <authorList>
            <person name="Felix C."/>
            <person name="Meneses R."/>
            <person name="Goncalves M.F.M."/>
            <person name="Tilleman L."/>
            <person name="Duarte A.S."/>
            <person name="Jorrin-Novo J.V."/>
            <person name="Van De Peer Y."/>
            <person name="Deforce D."/>
            <person name="Van Nieuwerburgh F."/>
            <person name="Esteves A.C."/>
            <person name="Alves A."/>
        </authorList>
    </citation>
    <scope>NUCLEOTIDE SEQUENCE</scope>
    <source>
        <strain evidence="2">CBS 339.90</strain>
    </source>
</reference>
<evidence type="ECO:0000313" key="2">
    <source>
        <dbReference type="EMBL" id="KAK0647467.1"/>
    </source>
</evidence>
<feature type="compositionally biased region" description="Low complexity" evidence="1">
    <location>
        <begin position="92"/>
        <end position="158"/>
    </location>
</feature>
<feature type="compositionally biased region" description="Basic and acidic residues" evidence="1">
    <location>
        <begin position="325"/>
        <end position="336"/>
    </location>
</feature>
<feature type="compositionally biased region" description="Polar residues" evidence="1">
    <location>
        <begin position="186"/>
        <end position="195"/>
    </location>
</feature>
<organism evidence="2 3">
    <name type="scientific">Lasiodiplodia hormozganensis</name>
    <dbReference type="NCBI Taxonomy" id="869390"/>
    <lineage>
        <taxon>Eukaryota</taxon>
        <taxon>Fungi</taxon>
        <taxon>Dikarya</taxon>
        <taxon>Ascomycota</taxon>
        <taxon>Pezizomycotina</taxon>
        <taxon>Dothideomycetes</taxon>
        <taxon>Dothideomycetes incertae sedis</taxon>
        <taxon>Botryosphaeriales</taxon>
        <taxon>Botryosphaeriaceae</taxon>
        <taxon>Lasiodiplodia</taxon>
    </lineage>
</organism>
<protein>
    <recommendedName>
        <fullName evidence="4">Glycine-rich cell wall structural protein 1</fullName>
    </recommendedName>
</protein>
<accession>A0AA40CQZ5</accession>
<feature type="compositionally biased region" description="Polar residues" evidence="1">
    <location>
        <begin position="1"/>
        <end position="12"/>
    </location>
</feature>
<feature type="compositionally biased region" description="Basic and acidic residues" evidence="1">
    <location>
        <begin position="176"/>
        <end position="185"/>
    </location>
</feature>
<keyword evidence="3" id="KW-1185">Reference proteome</keyword>
<dbReference type="EMBL" id="JAUJDW010000049">
    <property type="protein sequence ID" value="KAK0647467.1"/>
    <property type="molecule type" value="Genomic_DNA"/>
</dbReference>
<feature type="compositionally biased region" description="Polar residues" evidence="1">
    <location>
        <begin position="55"/>
        <end position="73"/>
    </location>
</feature>
<dbReference type="Proteomes" id="UP001175001">
    <property type="component" value="Unassembled WGS sequence"/>
</dbReference>
<evidence type="ECO:0008006" key="4">
    <source>
        <dbReference type="Google" id="ProtNLM"/>
    </source>
</evidence>
<comment type="caution">
    <text evidence="2">The sequence shown here is derived from an EMBL/GenBank/DDBJ whole genome shotgun (WGS) entry which is preliminary data.</text>
</comment>
<feature type="compositionally biased region" description="Basic and acidic residues" evidence="1">
    <location>
        <begin position="291"/>
        <end position="304"/>
    </location>
</feature>
<feature type="compositionally biased region" description="Basic and acidic residues" evidence="1">
    <location>
        <begin position="239"/>
        <end position="267"/>
    </location>
</feature>
<gene>
    <name evidence="2" type="ORF">DIS24_g7704</name>
</gene>
<evidence type="ECO:0000313" key="3">
    <source>
        <dbReference type="Proteomes" id="UP001175001"/>
    </source>
</evidence>
<feature type="compositionally biased region" description="Basic and acidic residues" evidence="1">
    <location>
        <begin position="343"/>
        <end position="358"/>
    </location>
</feature>
<evidence type="ECO:0000256" key="1">
    <source>
        <dbReference type="SAM" id="MobiDB-lite"/>
    </source>
</evidence>
<feature type="compositionally biased region" description="Basic and acidic residues" evidence="1">
    <location>
        <begin position="369"/>
        <end position="384"/>
    </location>
</feature>
<proteinExistence type="predicted"/>
<dbReference type="AlphaFoldDB" id="A0AA40CQZ5"/>
<name>A0AA40CQZ5_9PEZI</name>